<dbReference type="Proteomes" id="UP000238605">
    <property type="component" value="Unassembled WGS sequence"/>
</dbReference>
<evidence type="ECO:0000256" key="5">
    <source>
        <dbReference type="SAM" id="SignalP"/>
    </source>
</evidence>
<evidence type="ECO:0000256" key="1">
    <source>
        <dbReference type="ARBA" id="ARBA00022737"/>
    </source>
</evidence>
<dbReference type="Gene3D" id="1.25.40.10">
    <property type="entry name" value="Tetratricopeptide repeat domain"/>
    <property type="match status" value="2"/>
</dbReference>
<dbReference type="SUPFAM" id="SSF48452">
    <property type="entry name" value="TPR-like"/>
    <property type="match status" value="1"/>
</dbReference>
<proteinExistence type="predicted"/>
<dbReference type="SMART" id="SM00028">
    <property type="entry name" value="TPR"/>
    <property type="match status" value="2"/>
</dbReference>
<evidence type="ECO:0000256" key="4">
    <source>
        <dbReference type="SAM" id="MobiDB-lite"/>
    </source>
</evidence>
<dbReference type="EMBL" id="PSNX01000003">
    <property type="protein sequence ID" value="PPE67460.1"/>
    <property type="molecule type" value="Genomic_DNA"/>
</dbReference>
<dbReference type="PANTHER" id="PTHR44943">
    <property type="entry name" value="CELLULOSE SYNTHASE OPERON PROTEIN C"/>
    <property type="match status" value="1"/>
</dbReference>
<keyword evidence="5" id="KW-0732">Signal</keyword>
<dbReference type="InterPro" id="IPR051685">
    <property type="entry name" value="Ycf3/AcsC/BcsC/TPR_MFPF"/>
</dbReference>
<evidence type="ECO:0000313" key="7">
    <source>
        <dbReference type="Proteomes" id="UP000238605"/>
    </source>
</evidence>
<dbReference type="AlphaFoldDB" id="A0A2S5SXH7"/>
<feature type="chain" id="PRO_5015676507" evidence="5">
    <location>
        <begin position="37"/>
        <end position="230"/>
    </location>
</feature>
<feature type="repeat" description="TPR" evidence="3">
    <location>
        <begin position="135"/>
        <end position="168"/>
    </location>
</feature>
<dbReference type="PROSITE" id="PS50005">
    <property type="entry name" value="TPR"/>
    <property type="match status" value="2"/>
</dbReference>
<feature type="region of interest" description="Disordered" evidence="4">
    <location>
        <begin position="42"/>
        <end position="67"/>
    </location>
</feature>
<feature type="repeat" description="TPR" evidence="3">
    <location>
        <begin position="101"/>
        <end position="134"/>
    </location>
</feature>
<evidence type="ECO:0000256" key="2">
    <source>
        <dbReference type="ARBA" id="ARBA00022803"/>
    </source>
</evidence>
<dbReference type="InterPro" id="IPR011990">
    <property type="entry name" value="TPR-like_helical_dom_sf"/>
</dbReference>
<evidence type="ECO:0000313" key="6">
    <source>
        <dbReference type="EMBL" id="PPE67460.1"/>
    </source>
</evidence>
<reference evidence="6 7" key="1">
    <citation type="submission" date="2018-02" db="EMBL/GenBank/DDBJ databases">
        <title>Reclassifiation of [Polyangium] brachysporum DSM 7029 as Guopingzhaonella breviflexa gen. nov., sp. nov., a member of the family Comamonadaceae.</title>
        <authorList>
            <person name="Tang B."/>
        </authorList>
    </citation>
    <scope>NUCLEOTIDE SEQUENCE [LARGE SCALE GENOMIC DNA]</scope>
    <source>
        <strain evidence="6 7">BCRC 80649</strain>
    </source>
</reference>
<sequence length="230" mass="24443">MARVRRVKERSMRSADRLFAILAAAALGGCATVSLDAPPVAPPPAAAAAPAPAPAAPPAPPAVDPAAQRAFDEARRQLVAGRGDLAQRGFEALTRSHPDLPGPHANLGLMARQAGRLDEAAQALETATRLGPKQPAYWNQLGITYRQQGRFAQAREAYERALDADADYAPAVLNLGILHDLYLGNAAQALGLYERYLSLVPGGDAEVNKWVIDLKNRKPAPVAANQKEPR</sequence>
<dbReference type="Pfam" id="PF13424">
    <property type="entry name" value="TPR_12"/>
    <property type="match status" value="1"/>
</dbReference>
<keyword evidence="1" id="KW-0677">Repeat</keyword>
<organism evidence="6 7">
    <name type="scientific">Caldimonas caldifontis</name>
    <dbReference type="NCBI Taxonomy" id="1452508"/>
    <lineage>
        <taxon>Bacteria</taxon>
        <taxon>Pseudomonadati</taxon>
        <taxon>Pseudomonadota</taxon>
        <taxon>Betaproteobacteria</taxon>
        <taxon>Burkholderiales</taxon>
        <taxon>Sphaerotilaceae</taxon>
        <taxon>Caldimonas</taxon>
    </lineage>
</organism>
<comment type="caution">
    <text evidence="6">The sequence shown here is derived from an EMBL/GenBank/DDBJ whole genome shotgun (WGS) entry which is preliminary data.</text>
</comment>
<evidence type="ECO:0000256" key="3">
    <source>
        <dbReference type="PROSITE-ProRule" id="PRU00339"/>
    </source>
</evidence>
<gene>
    <name evidence="6" type="ORF">C1704_04690</name>
</gene>
<keyword evidence="7" id="KW-1185">Reference proteome</keyword>
<accession>A0A2S5SXH7</accession>
<name>A0A2S5SXH7_9BURK</name>
<keyword evidence="2 3" id="KW-0802">TPR repeat</keyword>
<dbReference type="PROSITE" id="PS51257">
    <property type="entry name" value="PROKAR_LIPOPROTEIN"/>
    <property type="match status" value="1"/>
</dbReference>
<dbReference type="PANTHER" id="PTHR44943:SF8">
    <property type="entry name" value="TPR REPEAT-CONTAINING PROTEIN MJ0263"/>
    <property type="match status" value="1"/>
</dbReference>
<feature type="signal peptide" evidence="5">
    <location>
        <begin position="1"/>
        <end position="36"/>
    </location>
</feature>
<feature type="compositionally biased region" description="Pro residues" evidence="4">
    <location>
        <begin position="42"/>
        <end position="63"/>
    </location>
</feature>
<dbReference type="OrthoDB" id="9150638at2"/>
<protein>
    <submittedName>
        <fullName evidence="6">Uncharacterized protein</fullName>
    </submittedName>
</protein>
<dbReference type="InterPro" id="IPR019734">
    <property type="entry name" value="TPR_rpt"/>
</dbReference>